<dbReference type="AlphaFoldDB" id="A0AB36CR53"/>
<protein>
    <recommendedName>
        <fullName evidence="3">SSU ribosomal protein S2p (SAe)</fullName>
    </recommendedName>
</protein>
<evidence type="ECO:0000313" key="1">
    <source>
        <dbReference type="EMBL" id="NMZ78358.1"/>
    </source>
</evidence>
<name>A0AB36CR53_9PSED</name>
<gene>
    <name evidence="1" type="ORF">HBO26_03430</name>
</gene>
<dbReference type="RefSeq" id="WP_154503059.1">
    <property type="nucleotide sequence ID" value="NZ_JAAQXV010000001.1"/>
</dbReference>
<evidence type="ECO:0000313" key="2">
    <source>
        <dbReference type="Proteomes" id="UP000548707"/>
    </source>
</evidence>
<accession>A0AB36CR53</accession>
<sequence>MKRLIPKDLLAGQRSQILDSYQANDDLRQALSYPDELSGFDDLLSAIGANRSNYMQSANQQKLISAVSNGDWVIVKQRVNSDNGGASWNGFKAKPEPPPAQHLVEEHAFTLPKPAESGFHIIQKPMPLEALERSLYENPPGEVLSKQFRSLNRHLGERVKPGQMVIFSDSRHYMCRREEAQLMIAAEKVNEAIKDLSDEEASFMVEHHEVIEPFLEVSAGSLGVASFMVGQHLENLKATLKNLEELHQQHYRQHGHLRSSEFFAQRKRMMAKLNASMGPLVRKGTGIPDHPKLKRALRLSSRRTVHHWNKAGTATQLPGYATNIEGVARAVKYMKAGGYLGIGLATGAAGMRIDEVCRTGTEKACRKVKFTEGGKILGTVGGGVAAGIVSTQLMKYGLCAAVGVETFGVGGVVCALIVAGSTASLVGNGASHEAELLGEALYEFTTQ</sequence>
<dbReference type="EMBL" id="JAAQXV010000001">
    <property type="protein sequence ID" value="NMZ78358.1"/>
    <property type="molecule type" value="Genomic_DNA"/>
</dbReference>
<proteinExistence type="predicted"/>
<comment type="caution">
    <text evidence="1">The sequence shown here is derived from an EMBL/GenBank/DDBJ whole genome shotgun (WGS) entry which is preliminary data.</text>
</comment>
<evidence type="ECO:0008006" key="3">
    <source>
        <dbReference type="Google" id="ProtNLM"/>
    </source>
</evidence>
<organism evidence="1 2">
    <name type="scientific">Pseudomonas mandelii</name>
    <dbReference type="NCBI Taxonomy" id="75612"/>
    <lineage>
        <taxon>Bacteria</taxon>
        <taxon>Pseudomonadati</taxon>
        <taxon>Pseudomonadota</taxon>
        <taxon>Gammaproteobacteria</taxon>
        <taxon>Pseudomonadales</taxon>
        <taxon>Pseudomonadaceae</taxon>
        <taxon>Pseudomonas</taxon>
    </lineage>
</organism>
<reference evidence="1 2" key="1">
    <citation type="journal article" date="2020" name="Front. Microbiol.">
        <title>Genetic Organization of the aprX-lipA2 Operon Affects the Proteolytic Potential of Pseudomonas Species in Milk.</title>
        <authorList>
            <person name="Maier C."/>
            <person name="Huptas C."/>
            <person name="von Neubeck M."/>
            <person name="Scherer S."/>
            <person name="Wenning M."/>
            <person name="Lucking G."/>
        </authorList>
    </citation>
    <scope>NUCLEOTIDE SEQUENCE [LARGE SCALE GENOMIC DNA]</scope>
    <source>
        <strain evidence="1 2">WS 5114</strain>
    </source>
</reference>
<dbReference type="Proteomes" id="UP000548707">
    <property type="component" value="Unassembled WGS sequence"/>
</dbReference>